<comment type="cofactor">
    <cofactor evidence="1">
        <name>Mg(2+)</name>
        <dbReference type="ChEBI" id="CHEBI:18420"/>
    </cofactor>
</comment>
<dbReference type="GO" id="GO:0052621">
    <property type="term" value="F:diguanylate cyclase activity"/>
    <property type="evidence" value="ECO:0007669"/>
    <property type="project" value="UniProtKB-EC"/>
</dbReference>
<dbReference type="InterPro" id="IPR029787">
    <property type="entry name" value="Nucleotide_cyclase"/>
</dbReference>
<dbReference type="AlphaFoldDB" id="A0A7H4PAN8"/>
<dbReference type="NCBIfam" id="TIGR00254">
    <property type="entry name" value="GGDEF"/>
    <property type="match status" value="1"/>
</dbReference>
<dbReference type="GO" id="GO:1902201">
    <property type="term" value="P:negative regulation of bacterial-type flagellum-dependent cell motility"/>
    <property type="evidence" value="ECO:0007669"/>
    <property type="project" value="TreeGrafter"/>
</dbReference>
<dbReference type="SUPFAM" id="SSF55073">
    <property type="entry name" value="Nucleotide cyclase"/>
    <property type="match status" value="1"/>
</dbReference>
<gene>
    <name evidence="7" type="primary">cph2_2</name>
    <name evidence="7" type="ORF">NCTC9149_05996</name>
</gene>
<evidence type="ECO:0000256" key="3">
    <source>
        <dbReference type="ARBA" id="ARBA00012528"/>
    </source>
</evidence>
<dbReference type="GO" id="GO:0005525">
    <property type="term" value="F:GTP binding"/>
    <property type="evidence" value="ECO:0007669"/>
    <property type="project" value="UniProtKB-KW"/>
</dbReference>
<reference evidence="7 8" key="1">
    <citation type="submission" date="2018-06" db="EMBL/GenBank/DDBJ databases">
        <authorList>
            <consortium name="Pathogen Informatics"/>
            <person name="Doyle S."/>
        </authorList>
    </citation>
    <scope>NUCLEOTIDE SEQUENCE [LARGE SCALE GENOMIC DNA]</scope>
    <source>
        <strain evidence="7 8">NCTC9149</strain>
    </source>
</reference>
<protein>
    <recommendedName>
        <fullName evidence="3">diguanylate cyclase</fullName>
        <ecNumber evidence="3">2.7.7.65</ecNumber>
    </recommendedName>
</protein>
<evidence type="ECO:0000313" key="8">
    <source>
        <dbReference type="Proteomes" id="UP000254571"/>
    </source>
</evidence>
<dbReference type="PANTHER" id="PTHR45138">
    <property type="entry name" value="REGULATORY COMPONENTS OF SENSORY TRANSDUCTION SYSTEM"/>
    <property type="match status" value="1"/>
</dbReference>
<dbReference type="PROSITE" id="PS50887">
    <property type="entry name" value="GGDEF"/>
    <property type="match status" value="1"/>
</dbReference>
<dbReference type="PANTHER" id="PTHR45138:SF9">
    <property type="entry name" value="DIGUANYLATE CYCLASE DGCM-RELATED"/>
    <property type="match status" value="1"/>
</dbReference>
<keyword evidence="4" id="KW-0547">Nucleotide-binding</keyword>
<organism evidence="7 8">
    <name type="scientific">Klebsiella grimontii</name>
    <dbReference type="NCBI Taxonomy" id="2058152"/>
    <lineage>
        <taxon>Bacteria</taxon>
        <taxon>Pseudomonadati</taxon>
        <taxon>Pseudomonadota</taxon>
        <taxon>Gammaproteobacteria</taxon>
        <taxon>Enterobacterales</taxon>
        <taxon>Enterobacteriaceae</taxon>
        <taxon>Klebsiella/Raoultella group</taxon>
        <taxon>Klebsiella</taxon>
    </lineage>
</organism>
<dbReference type="InterPro" id="IPR050469">
    <property type="entry name" value="Diguanylate_Cyclase"/>
</dbReference>
<comment type="caution">
    <text evidence="7">The sequence shown here is derived from an EMBL/GenBank/DDBJ whole genome shotgun (WGS) entry which is preliminary data.</text>
</comment>
<evidence type="ECO:0000313" key="7">
    <source>
        <dbReference type="EMBL" id="STW09503.1"/>
    </source>
</evidence>
<evidence type="ECO:0000256" key="2">
    <source>
        <dbReference type="ARBA" id="ARBA00004665"/>
    </source>
</evidence>
<feature type="domain" description="GGDEF" evidence="6">
    <location>
        <begin position="1"/>
        <end position="79"/>
    </location>
</feature>
<dbReference type="Gene3D" id="3.30.70.270">
    <property type="match status" value="1"/>
</dbReference>
<dbReference type="Pfam" id="PF00990">
    <property type="entry name" value="GGDEF"/>
    <property type="match status" value="1"/>
</dbReference>
<dbReference type="EC" id="2.7.7.65" evidence="3"/>
<dbReference type="GO" id="GO:0043709">
    <property type="term" value="P:cell adhesion involved in single-species biofilm formation"/>
    <property type="evidence" value="ECO:0007669"/>
    <property type="project" value="TreeGrafter"/>
</dbReference>
<keyword evidence="4" id="KW-0342">GTP-binding</keyword>
<dbReference type="InterPro" id="IPR000160">
    <property type="entry name" value="GGDEF_dom"/>
</dbReference>
<evidence type="ECO:0000256" key="5">
    <source>
        <dbReference type="ARBA" id="ARBA00034247"/>
    </source>
</evidence>
<dbReference type="EMBL" id="UGMX01000002">
    <property type="protein sequence ID" value="STW09503.1"/>
    <property type="molecule type" value="Genomic_DNA"/>
</dbReference>
<dbReference type="InterPro" id="IPR043128">
    <property type="entry name" value="Rev_trsase/Diguanyl_cyclase"/>
</dbReference>
<comment type="catalytic activity">
    <reaction evidence="5">
        <text>2 GTP = 3',3'-c-di-GMP + 2 diphosphate</text>
        <dbReference type="Rhea" id="RHEA:24898"/>
        <dbReference type="ChEBI" id="CHEBI:33019"/>
        <dbReference type="ChEBI" id="CHEBI:37565"/>
        <dbReference type="ChEBI" id="CHEBI:58805"/>
        <dbReference type="EC" id="2.7.7.65"/>
    </reaction>
</comment>
<proteinExistence type="predicted"/>
<name>A0A7H4PAN8_9ENTR</name>
<sequence length="79" mass="8649">MVLLTSSSAENALQAAERIRQRVYDLKIPHMFNESVATNVTISIGMTPLVDADIDSALKRADNALYEAKNMGRNIILAS</sequence>
<evidence type="ECO:0000256" key="4">
    <source>
        <dbReference type="ARBA" id="ARBA00023134"/>
    </source>
</evidence>
<evidence type="ECO:0000256" key="1">
    <source>
        <dbReference type="ARBA" id="ARBA00001946"/>
    </source>
</evidence>
<comment type="pathway">
    <text evidence="2">Purine metabolism; 3',5'-cyclic di-GMP biosynthesis.</text>
</comment>
<dbReference type="GO" id="GO:0005886">
    <property type="term" value="C:plasma membrane"/>
    <property type="evidence" value="ECO:0007669"/>
    <property type="project" value="TreeGrafter"/>
</dbReference>
<accession>A0A7H4PAN8</accession>
<evidence type="ECO:0000259" key="6">
    <source>
        <dbReference type="PROSITE" id="PS50887"/>
    </source>
</evidence>
<dbReference type="Proteomes" id="UP000254571">
    <property type="component" value="Unassembled WGS sequence"/>
</dbReference>